<evidence type="ECO:0000313" key="2">
    <source>
        <dbReference type="Proteomes" id="UP000216063"/>
    </source>
</evidence>
<protein>
    <recommendedName>
        <fullName evidence="3">DNA-binding protein</fullName>
    </recommendedName>
</protein>
<accession>A0A255DM18</accession>
<name>A0A255DM18_9MYCO</name>
<keyword evidence="2" id="KW-1185">Reference proteome</keyword>
<reference evidence="1 2" key="1">
    <citation type="submission" date="2017-07" db="EMBL/GenBank/DDBJ databases">
        <title>The new phylogeny of genus Mycobacterium.</title>
        <authorList>
            <person name="Tortoli E."/>
            <person name="Trovato A."/>
            <person name="Cirillo D.M."/>
        </authorList>
    </citation>
    <scope>NUCLEOTIDE SEQUENCE [LARGE SCALE GENOMIC DNA]</scope>
    <source>
        <strain evidence="1 2">ATCC 33027</strain>
    </source>
</reference>
<proteinExistence type="predicted"/>
<organism evidence="1 2">
    <name type="scientific">Mycolicibacterium sphagni</name>
    <dbReference type="NCBI Taxonomy" id="1786"/>
    <lineage>
        <taxon>Bacteria</taxon>
        <taxon>Bacillati</taxon>
        <taxon>Actinomycetota</taxon>
        <taxon>Actinomycetes</taxon>
        <taxon>Mycobacteriales</taxon>
        <taxon>Mycobacteriaceae</taxon>
        <taxon>Mycolicibacterium</taxon>
    </lineage>
</organism>
<sequence length="101" mass="11724">MSWEEKLQRLVALLWEALPEASRSQLLPAIHQLGAAWALPDSEAQPIWMTTVEVALEFKLSPASIRSNWPRQYGIRPTNDRWLREDVELVRLKRRLKGHVA</sequence>
<dbReference type="Proteomes" id="UP000216063">
    <property type="component" value="Unassembled WGS sequence"/>
</dbReference>
<dbReference type="EMBL" id="NOZR01000006">
    <property type="protein sequence ID" value="OYN80438.1"/>
    <property type="molecule type" value="Genomic_DNA"/>
</dbReference>
<gene>
    <name evidence="1" type="ORF">CG716_09955</name>
</gene>
<evidence type="ECO:0000313" key="1">
    <source>
        <dbReference type="EMBL" id="OYN80438.1"/>
    </source>
</evidence>
<dbReference type="AlphaFoldDB" id="A0A255DM18"/>
<evidence type="ECO:0008006" key="3">
    <source>
        <dbReference type="Google" id="ProtNLM"/>
    </source>
</evidence>
<dbReference type="RefSeq" id="WP_094478931.1">
    <property type="nucleotide sequence ID" value="NZ_NOZR01000006.1"/>
</dbReference>
<comment type="caution">
    <text evidence="1">The sequence shown here is derived from an EMBL/GenBank/DDBJ whole genome shotgun (WGS) entry which is preliminary data.</text>
</comment>